<dbReference type="Proteomes" id="UP000198862">
    <property type="component" value="Unassembled WGS sequence"/>
</dbReference>
<evidence type="ECO:0000313" key="3">
    <source>
        <dbReference type="Proteomes" id="UP000198862"/>
    </source>
</evidence>
<keyword evidence="3" id="KW-1185">Reference proteome</keyword>
<evidence type="ECO:0008006" key="4">
    <source>
        <dbReference type="Google" id="ProtNLM"/>
    </source>
</evidence>
<accession>A0A1I1SXE3</accession>
<name>A0A1I1SXE3_9GAMM</name>
<organism evidence="2 3">
    <name type="scientific">Pseudoalteromonas denitrificans DSM 6059</name>
    <dbReference type="NCBI Taxonomy" id="1123010"/>
    <lineage>
        <taxon>Bacteria</taxon>
        <taxon>Pseudomonadati</taxon>
        <taxon>Pseudomonadota</taxon>
        <taxon>Gammaproteobacteria</taxon>
        <taxon>Alteromonadales</taxon>
        <taxon>Pseudoalteromonadaceae</taxon>
        <taxon>Pseudoalteromonas</taxon>
    </lineage>
</organism>
<feature type="signal peptide" evidence="1">
    <location>
        <begin position="1"/>
        <end position="35"/>
    </location>
</feature>
<protein>
    <recommendedName>
        <fullName evidence="4">DUF1585 domain-containing protein</fullName>
    </recommendedName>
</protein>
<keyword evidence="1" id="KW-0732">Signal</keyword>
<reference evidence="2 3" key="1">
    <citation type="submission" date="2016-10" db="EMBL/GenBank/DDBJ databases">
        <authorList>
            <person name="de Groot N.N."/>
        </authorList>
    </citation>
    <scope>NUCLEOTIDE SEQUENCE [LARGE SCALE GENOMIC DNA]</scope>
    <source>
        <strain evidence="2 3">DSM 6059</strain>
    </source>
</reference>
<evidence type="ECO:0000256" key="1">
    <source>
        <dbReference type="SAM" id="SignalP"/>
    </source>
</evidence>
<dbReference type="STRING" id="1123010.SAMN02745724_04627"/>
<sequence>MRYFTERFKYLFKKNNLHCILIALTFSLSSDFSIANEKDQAYRIHIKLTGIPPSSDVLEQMLTKISAGHIKEAAYIAMENPNFYTVTLKNWATPWTNEQANIYATLNDYSATVIGMVRDDVDFREVLSADILYIGHANLGLPDYAIDNNAHYQALEAQDINLKEQLVATEQSAKTGLPVEATAGIFTTRAAAKSFFIDGTNRAMFRFTLINHLCTDLEALKDTSRAPDRIRQDVSRSPGGDSRLFMNSCSGCHSAMDPLTQAFAYYDFEYNSDTDPSGENGRLVYNQENQLDSQTNSRVKAKYHINSNNFKYGYITENDRWDNYWRNGINANLGWSSELSGSGLGAKSMGQELANSTAFAQCQVKKVFKNVCLRSPENSQDHNQIDTMVSNFKSSQYQIKHVFADAADYCKGN</sequence>
<dbReference type="EMBL" id="FOLO01000061">
    <property type="protein sequence ID" value="SFD47700.1"/>
    <property type="molecule type" value="Genomic_DNA"/>
</dbReference>
<evidence type="ECO:0000313" key="2">
    <source>
        <dbReference type="EMBL" id="SFD47700.1"/>
    </source>
</evidence>
<dbReference type="OrthoDB" id="5753229at2"/>
<feature type="chain" id="PRO_5011554791" description="DUF1585 domain-containing protein" evidence="1">
    <location>
        <begin position="36"/>
        <end position="413"/>
    </location>
</feature>
<dbReference type="AlphaFoldDB" id="A0A1I1SXE3"/>
<proteinExistence type="predicted"/>
<dbReference type="RefSeq" id="WP_091990364.1">
    <property type="nucleotide sequence ID" value="NZ_FOLO01000061.1"/>
</dbReference>
<gene>
    <name evidence="2" type="ORF">SAMN02745724_04627</name>
</gene>